<gene>
    <name evidence="2" type="ORF">COX46_01975</name>
</gene>
<feature type="non-terminal residue" evidence="2">
    <location>
        <position position="1"/>
    </location>
</feature>
<dbReference type="Pfam" id="PF17759">
    <property type="entry name" value="tRNA_synthFbeta"/>
    <property type="match status" value="1"/>
</dbReference>
<accession>A0A2G9YB68</accession>
<reference evidence="2 3" key="1">
    <citation type="submission" date="2017-09" db="EMBL/GenBank/DDBJ databases">
        <title>Depth-based differentiation of microbial function through sediment-hosted aquifers and enrichment of novel symbionts in the deep terrestrial subsurface.</title>
        <authorList>
            <person name="Probst A.J."/>
            <person name="Ladd B."/>
            <person name="Jarett J.K."/>
            <person name="Geller-Mcgrath D.E."/>
            <person name="Sieber C.M."/>
            <person name="Emerson J.B."/>
            <person name="Anantharaman K."/>
            <person name="Thomas B.C."/>
            <person name="Malmstrom R."/>
            <person name="Stieglmeier M."/>
            <person name="Klingl A."/>
            <person name="Woyke T."/>
            <person name="Ryan C.M."/>
            <person name="Banfield J.F."/>
        </authorList>
    </citation>
    <scope>NUCLEOTIDE SEQUENCE [LARGE SCALE GENOMIC DNA]</scope>
    <source>
        <strain evidence="2">CG23_combo_of_CG06-09_8_20_14_all_48_7</strain>
    </source>
</reference>
<organism evidence="2 3">
    <name type="scientific">bacterium (Candidatus Ratteibacteria) CG23_combo_of_CG06-09_8_20_14_all_48_7</name>
    <dbReference type="NCBI Taxonomy" id="2014292"/>
    <lineage>
        <taxon>Bacteria</taxon>
        <taxon>Candidatus Ratteibacteria</taxon>
    </lineage>
</organism>
<dbReference type="InterPro" id="IPR041616">
    <property type="entry name" value="PheRS_beta_core"/>
</dbReference>
<dbReference type="Gene3D" id="3.30.930.10">
    <property type="entry name" value="Bira Bifunctional Protein, Domain 2"/>
    <property type="match status" value="1"/>
</dbReference>
<name>A0A2G9YB68_9BACT</name>
<evidence type="ECO:0000313" key="3">
    <source>
        <dbReference type="Proteomes" id="UP000230392"/>
    </source>
</evidence>
<evidence type="ECO:0000259" key="1">
    <source>
        <dbReference type="Pfam" id="PF17759"/>
    </source>
</evidence>
<protein>
    <recommendedName>
        <fullName evidence="1">Phenylalanyl tRNA synthetase beta chain core domain-containing protein</fullName>
    </recommendedName>
</protein>
<evidence type="ECO:0000313" key="2">
    <source>
        <dbReference type="EMBL" id="PIP16479.1"/>
    </source>
</evidence>
<proteinExistence type="predicted"/>
<feature type="non-terminal residue" evidence="2">
    <location>
        <position position="70"/>
    </location>
</feature>
<dbReference type="InterPro" id="IPR045864">
    <property type="entry name" value="aa-tRNA-synth_II/BPL/LPL"/>
</dbReference>
<comment type="caution">
    <text evidence="2">The sequence shown here is derived from an EMBL/GenBank/DDBJ whole genome shotgun (WGS) entry which is preliminary data.</text>
</comment>
<dbReference type="AlphaFoldDB" id="A0A2G9YB68"/>
<dbReference type="EMBL" id="PCRF01000091">
    <property type="protein sequence ID" value="PIP16479.1"/>
    <property type="molecule type" value="Genomic_DNA"/>
</dbReference>
<sequence>LIQIGFENIHQGNLNLRLFEMGKVYLKNAPRPGNTNLHSKLEYTGSWYEEYRLGILISGEKKDLLFTKSL</sequence>
<feature type="domain" description="Phenylalanyl tRNA synthetase beta chain core" evidence="1">
    <location>
        <begin position="4"/>
        <end position="62"/>
    </location>
</feature>
<dbReference type="Proteomes" id="UP000230392">
    <property type="component" value="Unassembled WGS sequence"/>
</dbReference>